<sequence length="138" mass="15556">FISENSNAEIESFSPSPIPVEDNDSLMEEIGLSFTPDDPMPLGIEEDDYDSERDILILEEFFDNHSLSLLENESFHFDTPSSSRPPTKPPEGNTGILNIKMMGDISEQKIPMHGLMITRVLNQEKSPDLLSYHGLEIF</sequence>
<organism evidence="2">
    <name type="scientific">Tanacetum cinerariifolium</name>
    <name type="common">Dalmatian daisy</name>
    <name type="synonym">Chrysanthemum cinerariifolium</name>
    <dbReference type="NCBI Taxonomy" id="118510"/>
    <lineage>
        <taxon>Eukaryota</taxon>
        <taxon>Viridiplantae</taxon>
        <taxon>Streptophyta</taxon>
        <taxon>Embryophyta</taxon>
        <taxon>Tracheophyta</taxon>
        <taxon>Spermatophyta</taxon>
        <taxon>Magnoliopsida</taxon>
        <taxon>eudicotyledons</taxon>
        <taxon>Gunneridae</taxon>
        <taxon>Pentapetalae</taxon>
        <taxon>asterids</taxon>
        <taxon>campanulids</taxon>
        <taxon>Asterales</taxon>
        <taxon>Asteraceae</taxon>
        <taxon>Asteroideae</taxon>
        <taxon>Anthemideae</taxon>
        <taxon>Anthemidinae</taxon>
        <taxon>Tanacetum</taxon>
    </lineage>
</organism>
<feature type="non-terminal residue" evidence="2">
    <location>
        <position position="1"/>
    </location>
</feature>
<protein>
    <recommendedName>
        <fullName evidence="3">Reverse transcriptase domain-containing protein</fullName>
    </recommendedName>
</protein>
<proteinExistence type="predicted"/>
<evidence type="ECO:0000313" key="2">
    <source>
        <dbReference type="EMBL" id="GFC80754.1"/>
    </source>
</evidence>
<dbReference type="AlphaFoldDB" id="A0A699RCS2"/>
<name>A0A699RCS2_TANCI</name>
<dbReference type="EMBL" id="BKCJ011076584">
    <property type="protein sequence ID" value="GFC80754.1"/>
    <property type="molecule type" value="Genomic_DNA"/>
</dbReference>
<accession>A0A699RCS2</accession>
<feature type="region of interest" description="Disordered" evidence="1">
    <location>
        <begin position="1"/>
        <end position="24"/>
    </location>
</feature>
<evidence type="ECO:0000256" key="1">
    <source>
        <dbReference type="SAM" id="MobiDB-lite"/>
    </source>
</evidence>
<gene>
    <name evidence="2" type="ORF">Tci_852724</name>
</gene>
<reference evidence="2" key="1">
    <citation type="journal article" date="2019" name="Sci. Rep.">
        <title>Draft genome of Tanacetum cinerariifolium, the natural source of mosquito coil.</title>
        <authorList>
            <person name="Yamashiro T."/>
            <person name="Shiraishi A."/>
            <person name="Satake H."/>
            <person name="Nakayama K."/>
        </authorList>
    </citation>
    <scope>NUCLEOTIDE SEQUENCE</scope>
</reference>
<feature type="compositionally biased region" description="Polar residues" evidence="1">
    <location>
        <begin position="1"/>
        <end position="15"/>
    </location>
</feature>
<evidence type="ECO:0008006" key="3">
    <source>
        <dbReference type="Google" id="ProtNLM"/>
    </source>
</evidence>
<feature type="region of interest" description="Disordered" evidence="1">
    <location>
        <begin position="75"/>
        <end position="95"/>
    </location>
</feature>
<comment type="caution">
    <text evidence="2">The sequence shown here is derived from an EMBL/GenBank/DDBJ whole genome shotgun (WGS) entry which is preliminary data.</text>
</comment>